<accession>A0A0E9XR54</accession>
<name>A0A0E9XR54_ANGAN</name>
<feature type="region of interest" description="Disordered" evidence="1">
    <location>
        <begin position="1"/>
        <end position="21"/>
    </location>
</feature>
<organism evidence="2">
    <name type="scientific">Anguilla anguilla</name>
    <name type="common">European freshwater eel</name>
    <name type="synonym">Muraena anguilla</name>
    <dbReference type="NCBI Taxonomy" id="7936"/>
    <lineage>
        <taxon>Eukaryota</taxon>
        <taxon>Metazoa</taxon>
        <taxon>Chordata</taxon>
        <taxon>Craniata</taxon>
        <taxon>Vertebrata</taxon>
        <taxon>Euteleostomi</taxon>
        <taxon>Actinopterygii</taxon>
        <taxon>Neopterygii</taxon>
        <taxon>Teleostei</taxon>
        <taxon>Anguilliformes</taxon>
        <taxon>Anguillidae</taxon>
        <taxon>Anguilla</taxon>
    </lineage>
</organism>
<evidence type="ECO:0000256" key="1">
    <source>
        <dbReference type="SAM" id="MobiDB-lite"/>
    </source>
</evidence>
<dbReference type="EMBL" id="GBXM01003681">
    <property type="protein sequence ID" value="JAI04897.1"/>
    <property type="molecule type" value="Transcribed_RNA"/>
</dbReference>
<reference evidence="2" key="1">
    <citation type="submission" date="2014-11" db="EMBL/GenBank/DDBJ databases">
        <authorList>
            <person name="Amaro Gonzalez C."/>
        </authorList>
    </citation>
    <scope>NUCLEOTIDE SEQUENCE</scope>
</reference>
<proteinExistence type="predicted"/>
<reference evidence="2" key="2">
    <citation type="journal article" date="2015" name="Fish Shellfish Immunol.">
        <title>Early steps in the European eel (Anguilla anguilla)-Vibrio vulnificus interaction in the gills: Role of the RtxA13 toxin.</title>
        <authorList>
            <person name="Callol A."/>
            <person name="Pajuelo D."/>
            <person name="Ebbesson L."/>
            <person name="Teles M."/>
            <person name="MacKenzie S."/>
            <person name="Amaro C."/>
        </authorList>
    </citation>
    <scope>NUCLEOTIDE SEQUENCE</scope>
</reference>
<evidence type="ECO:0000313" key="2">
    <source>
        <dbReference type="EMBL" id="JAI04897.1"/>
    </source>
</evidence>
<sequence length="21" mass="2350">MTRPPGPFQQKHTAKVASKHC</sequence>
<protein>
    <submittedName>
        <fullName evidence="2">Uncharacterized protein</fullName>
    </submittedName>
</protein>
<feature type="compositionally biased region" description="Basic residues" evidence="1">
    <location>
        <begin position="12"/>
        <end position="21"/>
    </location>
</feature>
<dbReference type="AlphaFoldDB" id="A0A0E9XR54"/>